<sequence>MSSLEERFEQACAARDIPQAVLIASNKGTSACTFKYERAFGKRSLREGADQSPLQLDAIMWIASCTKVMTSLAAVQCVERGQLALDAPVYDILPELRHLEILDGFDDEGKAILRKNHTPITLRLLLTHSSGIAYDDMYPPLRAWRKSLGQKPGGSTLEQRFSYPLVFEPGTQWMYGAGVDWAGRMVERVTNMTLEGYMKQHIWGPLGIKDMTFHLSSRPDLAARLTDLSGRRRPQAKAQYMRSPFLFKDVVDDLGGQGVYATAQELHKFVHGLLTCEDDERLLKRAALAQFFSPSLTESARASLNKVMKAPADERVVSAAGFAEETGIDWGLGGLVLTTDIPGSMHAGTQLWHGLPNLTWWVDRKAGLCAVYASQLYPPADGKVVELQELFAREMYSRSGARQQKL</sequence>
<keyword evidence="2" id="KW-0378">Hydrolase</keyword>
<evidence type="ECO:0000256" key="1">
    <source>
        <dbReference type="ARBA" id="ARBA00009009"/>
    </source>
</evidence>
<feature type="domain" description="Beta-lactamase-related" evidence="3">
    <location>
        <begin position="9"/>
        <end position="382"/>
    </location>
</feature>
<dbReference type="SUPFAM" id="SSF56601">
    <property type="entry name" value="beta-lactamase/transpeptidase-like"/>
    <property type="match status" value="1"/>
</dbReference>
<dbReference type="InterPro" id="IPR050789">
    <property type="entry name" value="Diverse_Enzym_Activities"/>
</dbReference>
<dbReference type="PANTHER" id="PTHR43283:SF17">
    <property type="entry name" value="(LOVD), PUTATIVE (AFU_ORTHOLOGUE AFUA_5G00920)-RELATED"/>
    <property type="match status" value="1"/>
</dbReference>
<comment type="similarity">
    <text evidence="1">Belongs to the class-A beta-lactamase family.</text>
</comment>
<gene>
    <name evidence="4" type="ORF">B0J12DRAFT_765886</name>
</gene>
<dbReference type="EMBL" id="JAGTJR010000037">
    <property type="protein sequence ID" value="KAH7034239.1"/>
    <property type="molecule type" value="Genomic_DNA"/>
</dbReference>
<comment type="caution">
    <text evidence="4">The sequence shown here is derived from an EMBL/GenBank/DDBJ whole genome shotgun (WGS) entry which is preliminary data.</text>
</comment>
<dbReference type="InterPro" id="IPR012338">
    <property type="entry name" value="Beta-lactam/transpept-like"/>
</dbReference>
<proteinExistence type="inferred from homology"/>
<evidence type="ECO:0000313" key="5">
    <source>
        <dbReference type="Proteomes" id="UP000774617"/>
    </source>
</evidence>
<reference evidence="4 5" key="1">
    <citation type="journal article" date="2021" name="Nat. Commun.">
        <title>Genetic determinants of endophytism in the Arabidopsis root mycobiome.</title>
        <authorList>
            <person name="Mesny F."/>
            <person name="Miyauchi S."/>
            <person name="Thiergart T."/>
            <person name="Pickel B."/>
            <person name="Atanasova L."/>
            <person name="Karlsson M."/>
            <person name="Huettel B."/>
            <person name="Barry K.W."/>
            <person name="Haridas S."/>
            <person name="Chen C."/>
            <person name="Bauer D."/>
            <person name="Andreopoulos W."/>
            <person name="Pangilinan J."/>
            <person name="LaButti K."/>
            <person name="Riley R."/>
            <person name="Lipzen A."/>
            <person name="Clum A."/>
            <person name="Drula E."/>
            <person name="Henrissat B."/>
            <person name="Kohler A."/>
            <person name="Grigoriev I.V."/>
            <person name="Martin F.M."/>
            <person name="Hacquard S."/>
        </authorList>
    </citation>
    <scope>NUCLEOTIDE SEQUENCE [LARGE SCALE GENOMIC DNA]</scope>
    <source>
        <strain evidence="4 5">MPI-SDFR-AT-0080</strain>
    </source>
</reference>
<dbReference type="Proteomes" id="UP000774617">
    <property type="component" value="Unassembled WGS sequence"/>
</dbReference>
<evidence type="ECO:0000313" key="4">
    <source>
        <dbReference type="EMBL" id="KAH7034239.1"/>
    </source>
</evidence>
<keyword evidence="5" id="KW-1185">Reference proteome</keyword>
<dbReference type="Pfam" id="PF00144">
    <property type="entry name" value="Beta-lactamase"/>
    <property type="match status" value="1"/>
</dbReference>
<evidence type="ECO:0000259" key="3">
    <source>
        <dbReference type="Pfam" id="PF00144"/>
    </source>
</evidence>
<accession>A0ABQ8FXW2</accession>
<evidence type="ECO:0000256" key="2">
    <source>
        <dbReference type="ARBA" id="ARBA00022801"/>
    </source>
</evidence>
<organism evidence="4 5">
    <name type="scientific">Macrophomina phaseolina</name>
    <dbReference type="NCBI Taxonomy" id="35725"/>
    <lineage>
        <taxon>Eukaryota</taxon>
        <taxon>Fungi</taxon>
        <taxon>Dikarya</taxon>
        <taxon>Ascomycota</taxon>
        <taxon>Pezizomycotina</taxon>
        <taxon>Dothideomycetes</taxon>
        <taxon>Dothideomycetes incertae sedis</taxon>
        <taxon>Botryosphaeriales</taxon>
        <taxon>Botryosphaeriaceae</taxon>
        <taxon>Macrophomina</taxon>
    </lineage>
</organism>
<dbReference type="InterPro" id="IPR001466">
    <property type="entry name" value="Beta-lactam-related"/>
</dbReference>
<name>A0ABQ8FXW2_9PEZI</name>
<dbReference type="Gene3D" id="3.40.710.10">
    <property type="entry name" value="DD-peptidase/beta-lactamase superfamily"/>
    <property type="match status" value="1"/>
</dbReference>
<dbReference type="PANTHER" id="PTHR43283">
    <property type="entry name" value="BETA-LACTAMASE-RELATED"/>
    <property type="match status" value="1"/>
</dbReference>
<protein>
    <submittedName>
        <fullName evidence="4">Beta-lactamase/transpeptidase-like protein</fullName>
    </submittedName>
</protein>